<dbReference type="Proteomes" id="UP000094622">
    <property type="component" value="Unassembled WGS sequence"/>
</dbReference>
<organism evidence="1 2">
    <name type="scientific">Methylobrevis pamukkalensis</name>
    <dbReference type="NCBI Taxonomy" id="1439726"/>
    <lineage>
        <taxon>Bacteria</taxon>
        <taxon>Pseudomonadati</taxon>
        <taxon>Pseudomonadota</taxon>
        <taxon>Alphaproteobacteria</taxon>
        <taxon>Hyphomicrobiales</taxon>
        <taxon>Pleomorphomonadaceae</taxon>
        <taxon>Methylobrevis</taxon>
    </lineage>
</organism>
<dbReference type="EMBL" id="MCRJ01000025">
    <property type="protein sequence ID" value="ODN71272.1"/>
    <property type="molecule type" value="Genomic_DNA"/>
</dbReference>
<dbReference type="AlphaFoldDB" id="A0A1E3H4N1"/>
<accession>A0A1E3H4N1</accession>
<evidence type="ECO:0000313" key="1">
    <source>
        <dbReference type="EMBL" id="ODN71272.1"/>
    </source>
</evidence>
<sequence>MTTTLPKSFRHIRLELAREKDHPQGDAGHGYDILLPLKDDGAIDTASLGGEAVCRVRRFRSDENDRIGKLVRSGGGRWKIDYDKSDDADDELAFHFEAEHFVAGEYVSIREDDGELHTFQVVAVREP</sequence>
<dbReference type="PATRIC" id="fig|1439726.3.peg.1455"/>
<evidence type="ECO:0000313" key="2">
    <source>
        <dbReference type="Proteomes" id="UP000094622"/>
    </source>
</evidence>
<keyword evidence="2" id="KW-1185">Reference proteome</keyword>
<protein>
    <submittedName>
        <fullName evidence="1">Uncharacterized protein</fullName>
    </submittedName>
</protein>
<dbReference type="RefSeq" id="WP_069306311.1">
    <property type="nucleotide sequence ID" value="NZ_MCRJ01000025.1"/>
</dbReference>
<gene>
    <name evidence="1" type="ORF">A6302_01387</name>
</gene>
<proteinExistence type="predicted"/>
<comment type="caution">
    <text evidence="1">The sequence shown here is derived from an EMBL/GenBank/DDBJ whole genome shotgun (WGS) entry which is preliminary data.</text>
</comment>
<reference evidence="1 2" key="1">
    <citation type="submission" date="2016-07" db="EMBL/GenBank/DDBJ databases">
        <title>Draft Genome Sequence of Methylobrevis pamukkalensis PK2.</title>
        <authorList>
            <person name="Vasilenko O.V."/>
            <person name="Doronina N.V."/>
            <person name="Shmareva M.N."/>
            <person name="Tarlachkov S.V."/>
            <person name="Mustakhimov I."/>
            <person name="Trotsenko Y.A."/>
        </authorList>
    </citation>
    <scope>NUCLEOTIDE SEQUENCE [LARGE SCALE GENOMIC DNA]</scope>
    <source>
        <strain evidence="1 2">PK2</strain>
    </source>
</reference>
<name>A0A1E3H4N1_9HYPH</name>
<dbReference type="OrthoDB" id="9801741at2"/>